<protein>
    <recommendedName>
        <fullName evidence="3">DUF177 domain-containing protein</fullName>
    </recommendedName>
</protein>
<evidence type="ECO:0008006" key="3">
    <source>
        <dbReference type="Google" id="ProtNLM"/>
    </source>
</evidence>
<dbReference type="InterPro" id="IPR003772">
    <property type="entry name" value="YceD"/>
</dbReference>
<dbReference type="OrthoDB" id="8443793at2"/>
<reference evidence="1 2" key="1">
    <citation type="submission" date="2017-09" db="EMBL/GenBank/DDBJ databases">
        <title>A multilocus sequence analysis scheme for characterization of bacteria in the genus Thioclava.</title>
        <authorList>
            <person name="Liu Y."/>
            <person name="Shao Z."/>
        </authorList>
    </citation>
    <scope>NUCLEOTIDE SEQUENCE [LARGE SCALE GENOMIC DNA]</scope>
    <source>
        <strain evidence="1 2">CAU 1312</strain>
    </source>
</reference>
<accession>A0A2A4CU15</accession>
<evidence type="ECO:0000313" key="2">
    <source>
        <dbReference type="Proteomes" id="UP000243507"/>
    </source>
</evidence>
<dbReference type="AlphaFoldDB" id="A0A2A4CU15"/>
<name>A0A2A4CU15_9RHOB</name>
<evidence type="ECO:0000313" key="1">
    <source>
        <dbReference type="EMBL" id="PCD77639.1"/>
    </source>
</evidence>
<gene>
    <name evidence="1" type="ORF">CLN94_03825</name>
</gene>
<sequence>MSEPLDPPENLPWSHPLRSAELPGRKALRFDLSPDAETSAAIADWAGIDALEGLRLKGEIRPMGRRDFQLEAAFSARVTQPCAITLAPVVTKLSETVSRSYIADMQMPTAEETEMPEDDSAEPLPEVIDLAAVALEVLELALPLFPRAKGAELGNLQASEPGAAPLTEEAMRPFAGLKDLLSARENDKENKD</sequence>
<dbReference type="EMBL" id="NTJD01000002">
    <property type="protein sequence ID" value="PCD77639.1"/>
    <property type="molecule type" value="Genomic_DNA"/>
</dbReference>
<proteinExistence type="predicted"/>
<dbReference type="Proteomes" id="UP000243507">
    <property type="component" value="Unassembled WGS sequence"/>
</dbReference>
<comment type="caution">
    <text evidence="1">The sequence shown here is derived from an EMBL/GenBank/DDBJ whole genome shotgun (WGS) entry which is preliminary data.</text>
</comment>
<dbReference type="RefSeq" id="WP_096431287.1">
    <property type="nucleotide sequence ID" value="NZ_NTJD01000002.1"/>
</dbReference>
<dbReference type="Pfam" id="PF02620">
    <property type="entry name" value="YceD"/>
    <property type="match status" value="1"/>
</dbReference>
<organism evidence="1 2">
    <name type="scientific">Pseudothioclava arenosa</name>
    <dbReference type="NCBI Taxonomy" id="1795308"/>
    <lineage>
        <taxon>Bacteria</taxon>
        <taxon>Pseudomonadati</taxon>
        <taxon>Pseudomonadota</taxon>
        <taxon>Alphaproteobacteria</taxon>
        <taxon>Rhodobacterales</taxon>
        <taxon>Paracoccaceae</taxon>
        <taxon>Pseudothioclava</taxon>
    </lineage>
</organism>
<keyword evidence="2" id="KW-1185">Reference proteome</keyword>